<dbReference type="SMART" id="SM00164">
    <property type="entry name" value="TBC"/>
    <property type="match status" value="1"/>
</dbReference>
<feature type="compositionally biased region" description="Basic and acidic residues" evidence="2">
    <location>
        <begin position="315"/>
        <end position="326"/>
    </location>
</feature>
<keyword evidence="3" id="KW-0812">Transmembrane</keyword>
<dbReference type="GO" id="GO:0005096">
    <property type="term" value="F:GTPase activator activity"/>
    <property type="evidence" value="ECO:0007669"/>
    <property type="project" value="UniProtKB-KW"/>
</dbReference>
<sequence length="592" mass="66015">MAHAVPEDCTGPFPQEKRSHVDWDELRKRSLQPGGFGASRVELWPKLLHVSDTHKIPSPQKEAESEDVKDEEHEEEEEHRDERQIRLDTDRSFVLYPVGEPADTPSDDKEAMQEKLNRLLVSIFRRRPKLNYFQGYHDIVSVLFLTLPEETQLVCAEKISLHRVRDSMGSTLEPVLGLLRVTKNLLRLVDLEYAESLERSSPLPFYALSNLLTLFAHDMPTLPLIQHVFDFILCRPPIAIVYLATVIILSRKQEIRRLEEEDEDEGMGMAHSLLSGMPLISDREGWKVEEGGDGPTTAEDRPSVKEEEVDGNSIPHDDTAKGILDDLDREDSDVQTPLEEEDAIERTSLKEDNALDEKPRTENVADEEPVAAFVESPSLKGESTLVESEEPSKPIPSTSNQPSEITLISLLTHADELYTLYPPTHPGLSLSSIMGPQSVVYTWSESRSGLPSDNEAEAMVAHPELIVYPYIELEEAGGDEDSEWEEKPASRRKQRERVKGNLRKKMTGKFKRIQGIRVERRTGTMVAGAVVVLGVAMAVYGVKVRGTHVGGGMYGSPGNSREWKKAAGWVGGALVGVTEKMFSGLGASTSGR</sequence>
<feature type="region of interest" description="Disordered" evidence="2">
    <location>
        <begin position="285"/>
        <end position="365"/>
    </location>
</feature>
<feature type="compositionally biased region" description="Acidic residues" evidence="2">
    <location>
        <begin position="327"/>
        <end position="343"/>
    </location>
</feature>
<evidence type="ECO:0000256" key="1">
    <source>
        <dbReference type="ARBA" id="ARBA00022468"/>
    </source>
</evidence>
<dbReference type="OrthoDB" id="206700at2759"/>
<evidence type="ECO:0000256" key="2">
    <source>
        <dbReference type="SAM" id="MobiDB-lite"/>
    </source>
</evidence>
<keyword evidence="6" id="KW-1185">Reference proteome</keyword>
<reference evidence="5" key="2">
    <citation type="submission" date="2021-10" db="EMBL/GenBank/DDBJ databases">
        <title>Phylogenomics reveals ancestral predisposition of the termite-cultivated fungus Termitomyces towards a domesticated lifestyle.</title>
        <authorList>
            <person name="Auxier B."/>
            <person name="Grum-Grzhimaylo A."/>
            <person name="Cardenas M.E."/>
            <person name="Lodge J.D."/>
            <person name="Laessoe T."/>
            <person name="Pedersen O."/>
            <person name="Smith M.E."/>
            <person name="Kuyper T.W."/>
            <person name="Franco-Molano E.A."/>
            <person name="Baroni T.J."/>
            <person name="Aanen D.K."/>
        </authorList>
    </citation>
    <scope>NUCLEOTIDE SEQUENCE</scope>
    <source>
        <strain evidence="5">AP01</strain>
        <tissue evidence="5">Mycelium</tissue>
    </source>
</reference>
<comment type="caution">
    <text evidence="5">The sequence shown here is derived from an EMBL/GenBank/DDBJ whole genome shotgun (WGS) entry which is preliminary data.</text>
</comment>
<dbReference type="Proteomes" id="UP000775547">
    <property type="component" value="Unassembled WGS sequence"/>
</dbReference>
<gene>
    <name evidence="5" type="ORF">DXG03_007476</name>
</gene>
<feature type="region of interest" description="Disordered" evidence="2">
    <location>
        <begin position="378"/>
        <end position="401"/>
    </location>
</feature>
<evidence type="ECO:0000313" key="6">
    <source>
        <dbReference type="Proteomes" id="UP000775547"/>
    </source>
</evidence>
<feature type="compositionally biased region" description="Basic and acidic residues" evidence="2">
    <location>
        <begin position="344"/>
        <end position="363"/>
    </location>
</feature>
<reference evidence="5" key="1">
    <citation type="submission" date="2020-07" db="EMBL/GenBank/DDBJ databases">
        <authorList>
            <person name="Nieuwenhuis M."/>
            <person name="Van De Peppel L.J.J."/>
        </authorList>
    </citation>
    <scope>NUCLEOTIDE SEQUENCE</scope>
    <source>
        <strain evidence="5">AP01</strain>
        <tissue evidence="5">Mycelium</tissue>
    </source>
</reference>
<keyword evidence="3" id="KW-1133">Transmembrane helix</keyword>
<dbReference type="InterPro" id="IPR045913">
    <property type="entry name" value="TBC20/Gyp8-like"/>
</dbReference>
<feature type="region of interest" description="Disordered" evidence="2">
    <location>
        <begin position="52"/>
        <end position="84"/>
    </location>
</feature>
<organism evidence="5 6">
    <name type="scientific">Asterophora parasitica</name>
    <dbReference type="NCBI Taxonomy" id="117018"/>
    <lineage>
        <taxon>Eukaryota</taxon>
        <taxon>Fungi</taxon>
        <taxon>Dikarya</taxon>
        <taxon>Basidiomycota</taxon>
        <taxon>Agaricomycotina</taxon>
        <taxon>Agaricomycetes</taxon>
        <taxon>Agaricomycetidae</taxon>
        <taxon>Agaricales</taxon>
        <taxon>Tricholomatineae</taxon>
        <taxon>Lyophyllaceae</taxon>
        <taxon>Asterophora</taxon>
    </lineage>
</organism>
<protein>
    <recommendedName>
        <fullName evidence="4">Rab-GAP TBC domain-containing protein</fullName>
    </recommendedName>
</protein>
<dbReference type="GO" id="GO:0006888">
    <property type="term" value="P:endoplasmic reticulum to Golgi vesicle-mediated transport"/>
    <property type="evidence" value="ECO:0007669"/>
    <property type="project" value="TreeGrafter"/>
</dbReference>
<proteinExistence type="predicted"/>
<keyword evidence="1" id="KW-0343">GTPase activation</keyword>
<dbReference type="AlphaFoldDB" id="A0A9P7G567"/>
<feature type="domain" description="Rab-GAP TBC" evidence="4">
    <location>
        <begin position="34"/>
        <end position="236"/>
    </location>
</feature>
<dbReference type="Gene3D" id="1.10.8.1310">
    <property type="match status" value="1"/>
</dbReference>
<dbReference type="GO" id="GO:0005789">
    <property type="term" value="C:endoplasmic reticulum membrane"/>
    <property type="evidence" value="ECO:0007669"/>
    <property type="project" value="TreeGrafter"/>
</dbReference>
<evidence type="ECO:0000313" key="5">
    <source>
        <dbReference type="EMBL" id="KAG5640707.1"/>
    </source>
</evidence>
<feature type="transmembrane region" description="Helical" evidence="3">
    <location>
        <begin position="522"/>
        <end position="542"/>
    </location>
</feature>
<dbReference type="PANTHER" id="PTHR20913:SF7">
    <property type="entry name" value="RE60063P"/>
    <property type="match status" value="1"/>
</dbReference>
<dbReference type="Gene3D" id="1.10.472.80">
    <property type="entry name" value="Ypt/Rab-GAP domain of gyp1p, domain 3"/>
    <property type="match status" value="1"/>
</dbReference>
<dbReference type="InterPro" id="IPR000195">
    <property type="entry name" value="Rab-GAP-TBC_dom"/>
</dbReference>
<dbReference type="InterPro" id="IPR035969">
    <property type="entry name" value="Rab-GAP_TBC_sf"/>
</dbReference>
<feature type="compositionally biased region" description="Acidic residues" evidence="2">
    <location>
        <begin position="64"/>
        <end position="79"/>
    </location>
</feature>
<feature type="region of interest" description="Disordered" evidence="2">
    <location>
        <begin position="1"/>
        <end position="21"/>
    </location>
</feature>
<dbReference type="Pfam" id="PF00566">
    <property type="entry name" value="RabGAP-TBC"/>
    <property type="match status" value="1"/>
</dbReference>
<evidence type="ECO:0000256" key="3">
    <source>
        <dbReference type="SAM" id="Phobius"/>
    </source>
</evidence>
<name>A0A9P7G567_9AGAR</name>
<dbReference type="PANTHER" id="PTHR20913">
    <property type="entry name" value="TBC1 DOMAIN FAMILY MEMBER 20/GTPASE"/>
    <property type="match status" value="1"/>
</dbReference>
<accession>A0A9P7G567</accession>
<feature type="region of interest" description="Disordered" evidence="2">
    <location>
        <begin position="477"/>
        <end position="497"/>
    </location>
</feature>
<dbReference type="SUPFAM" id="SSF47923">
    <property type="entry name" value="Ypt/Rab-GAP domain of gyp1p"/>
    <property type="match status" value="1"/>
</dbReference>
<evidence type="ECO:0000259" key="4">
    <source>
        <dbReference type="PROSITE" id="PS50086"/>
    </source>
</evidence>
<dbReference type="EMBL" id="JABCKV010000551">
    <property type="protein sequence ID" value="KAG5640707.1"/>
    <property type="molecule type" value="Genomic_DNA"/>
</dbReference>
<dbReference type="PROSITE" id="PS50086">
    <property type="entry name" value="TBC_RABGAP"/>
    <property type="match status" value="1"/>
</dbReference>
<keyword evidence="3" id="KW-0472">Membrane</keyword>